<dbReference type="OrthoDB" id="9762947at2"/>
<dbReference type="SUPFAM" id="SSF52402">
    <property type="entry name" value="Adenine nucleotide alpha hydrolases-like"/>
    <property type="match status" value="2"/>
</dbReference>
<protein>
    <submittedName>
        <fullName evidence="8">Amino acid/polyamine/organocation transporter (APC superfamily)</fullName>
    </submittedName>
</protein>
<dbReference type="GO" id="GO:0022857">
    <property type="term" value="F:transmembrane transporter activity"/>
    <property type="evidence" value="ECO:0007669"/>
    <property type="project" value="InterPro"/>
</dbReference>
<proteinExistence type="predicted"/>
<evidence type="ECO:0000256" key="4">
    <source>
        <dbReference type="ARBA" id="ARBA00022989"/>
    </source>
</evidence>
<evidence type="ECO:0000313" key="9">
    <source>
        <dbReference type="Proteomes" id="UP000294545"/>
    </source>
</evidence>
<keyword evidence="4 6" id="KW-1133">Transmembrane helix</keyword>
<feature type="transmembrane region" description="Helical" evidence="6">
    <location>
        <begin position="264"/>
        <end position="288"/>
    </location>
</feature>
<keyword evidence="2" id="KW-1003">Cell membrane</keyword>
<feature type="transmembrane region" description="Helical" evidence="6">
    <location>
        <begin position="44"/>
        <end position="63"/>
    </location>
</feature>
<feature type="transmembrane region" description="Helical" evidence="6">
    <location>
        <begin position="222"/>
        <end position="244"/>
    </location>
</feature>
<feature type="transmembrane region" description="Helical" evidence="6">
    <location>
        <begin position="151"/>
        <end position="173"/>
    </location>
</feature>
<dbReference type="Pfam" id="PF00582">
    <property type="entry name" value="Usp"/>
    <property type="match status" value="2"/>
</dbReference>
<feature type="transmembrane region" description="Helical" evidence="6">
    <location>
        <begin position="114"/>
        <end position="139"/>
    </location>
</feature>
<evidence type="ECO:0000256" key="5">
    <source>
        <dbReference type="ARBA" id="ARBA00023136"/>
    </source>
</evidence>
<evidence type="ECO:0000256" key="2">
    <source>
        <dbReference type="ARBA" id="ARBA00022475"/>
    </source>
</evidence>
<organism evidence="8 9">
    <name type="scientific">Natranaerovirga hydrolytica</name>
    <dbReference type="NCBI Taxonomy" id="680378"/>
    <lineage>
        <taxon>Bacteria</taxon>
        <taxon>Bacillati</taxon>
        <taxon>Bacillota</taxon>
        <taxon>Clostridia</taxon>
        <taxon>Lachnospirales</taxon>
        <taxon>Natranaerovirgaceae</taxon>
        <taxon>Natranaerovirga</taxon>
    </lineage>
</organism>
<dbReference type="InterPro" id="IPR050367">
    <property type="entry name" value="APC_superfamily"/>
</dbReference>
<accession>A0A4V2Q081</accession>
<sequence>MSKTQERLGKNLGFFAVYAIGTGTMIGAGIFVLPGIAISTAGPAAALSFLIGGLITLATMFSVMELATGMPQAGGSYYFISRSLGPILGTIVGLGAWLSLIFKGSFALVGLAEYFQVFFSAPILIVAFFAGVLMLILNYRGSKKSGNLQNFIVGGLLVILFIFIVRGGMLASSEKLVPFMPYGVSSVFQTTGIIFISYLGVTQLAAISEEVKNPEKNIPRAFLLSVVTVIIIYVGVIIAVNGLLELDTLVSSNTPLVLAAEQLYGQIGIFIITIAGFLATISTANAAIMSSSRFPFAMARDKLMPASLIQIHKKHETPSRAIILTGVIMLGLLLFFDVEQLAKLGSTLNVLIFVLINISVMIFRKNRNKNYKPSFKDPFFPVTQIIGIVGSLMLLPSLGMISFAFTVLVIAIGTAWYILLGRNKIQFDYAMKEVIKETPMITKKKTDDRRILVPLANPEHQKDLLILADALGDAVIGLNVVEVPSQTSLRAAKEKYKDIQSASSKALEKTFNDWVGINKESQKYVVVFDHLVSNAVIDQANIENANMIVMGWRKESLLQFPMGRITKDILAQSKSHLAILNGSIKEDLNKITVGYNGKINSKFALEMAKRIAMYKGAKLTILHVVTPEEDNVLKENVIKEIKKMCEDEKVIEMDYVIHEKFSAVDVMLEESKNTDLMVVGDSNKMFRKSNISKTAHRIANHSVNPVLIVKRYEPSAKYLKYFE</sequence>
<dbReference type="Gene3D" id="1.20.1740.10">
    <property type="entry name" value="Amino acid/polyamine transporter I"/>
    <property type="match status" value="1"/>
</dbReference>
<dbReference type="Gene3D" id="3.40.50.12370">
    <property type="match status" value="1"/>
</dbReference>
<dbReference type="Proteomes" id="UP000294545">
    <property type="component" value="Unassembled WGS sequence"/>
</dbReference>
<feature type="transmembrane region" description="Helical" evidence="6">
    <location>
        <begin position="179"/>
        <end position="201"/>
    </location>
</feature>
<dbReference type="GO" id="GO:0005886">
    <property type="term" value="C:plasma membrane"/>
    <property type="evidence" value="ECO:0007669"/>
    <property type="project" value="UniProtKB-SubCell"/>
</dbReference>
<keyword evidence="5 6" id="KW-0472">Membrane</keyword>
<feature type="domain" description="UspA" evidence="7">
    <location>
        <begin position="449"/>
        <end position="576"/>
    </location>
</feature>
<dbReference type="AlphaFoldDB" id="A0A4V2Q081"/>
<reference evidence="8 9" key="1">
    <citation type="submission" date="2019-03" db="EMBL/GenBank/DDBJ databases">
        <title>Genomic Encyclopedia of Type Strains, Phase IV (KMG-IV): sequencing the most valuable type-strain genomes for metagenomic binning, comparative biology and taxonomic classification.</title>
        <authorList>
            <person name="Goeker M."/>
        </authorList>
    </citation>
    <scope>NUCLEOTIDE SEQUENCE [LARGE SCALE GENOMIC DNA]</scope>
    <source>
        <strain evidence="8 9">DSM 24176</strain>
    </source>
</reference>
<dbReference type="RefSeq" id="WP_132282590.1">
    <property type="nucleotide sequence ID" value="NZ_SMGQ01000013.1"/>
</dbReference>
<dbReference type="EMBL" id="SMGQ01000013">
    <property type="protein sequence ID" value="TCK92731.1"/>
    <property type="molecule type" value="Genomic_DNA"/>
</dbReference>
<feature type="transmembrane region" description="Helical" evidence="6">
    <location>
        <begin position="84"/>
        <end position="102"/>
    </location>
</feature>
<evidence type="ECO:0000259" key="7">
    <source>
        <dbReference type="Pfam" id="PF00582"/>
    </source>
</evidence>
<comment type="subcellular location">
    <subcellularLocation>
        <location evidence="1">Cell membrane</location>
        <topology evidence="1">Multi-pass membrane protein</topology>
    </subcellularLocation>
</comment>
<feature type="transmembrane region" description="Helical" evidence="6">
    <location>
        <begin position="344"/>
        <end position="363"/>
    </location>
</feature>
<feature type="transmembrane region" description="Helical" evidence="6">
    <location>
        <begin position="12"/>
        <end position="38"/>
    </location>
</feature>
<dbReference type="InterPro" id="IPR002293">
    <property type="entry name" value="AA/rel_permease1"/>
</dbReference>
<dbReference type="InterPro" id="IPR006016">
    <property type="entry name" value="UspA"/>
</dbReference>
<evidence type="ECO:0000256" key="1">
    <source>
        <dbReference type="ARBA" id="ARBA00004651"/>
    </source>
</evidence>
<dbReference type="CDD" id="cd00293">
    <property type="entry name" value="USP-like"/>
    <property type="match status" value="1"/>
</dbReference>
<evidence type="ECO:0000256" key="3">
    <source>
        <dbReference type="ARBA" id="ARBA00022692"/>
    </source>
</evidence>
<comment type="caution">
    <text evidence="8">The sequence shown here is derived from an EMBL/GenBank/DDBJ whole genome shotgun (WGS) entry which is preliminary data.</text>
</comment>
<gene>
    <name evidence="8" type="ORF">EDC19_1886</name>
</gene>
<feature type="domain" description="UspA" evidence="7">
    <location>
        <begin position="589"/>
        <end position="710"/>
    </location>
</feature>
<evidence type="ECO:0000256" key="6">
    <source>
        <dbReference type="SAM" id="Phobius"/>
    </source>
</evidence>
<dbReference type="PANTHER" id="PTHR42770:SF11">
    <property type="entry name" value="INNER MEMBRANE TRANSPORT PROTEIN YBAT"/>
    <property type="match status" value="1"/>
</dbReference>
<dbReference type="Pfam" id="PF13520">
    <property type="entry name" value="AA_permease_2"/>
    <property type="match status" value="1"/>
</dbReference>
<name>A0A4V2Q081_9FIRM</name>
<keyword evidence="3 6" id="KW-0812">Transmembrane</keyword>
<evidence type="ECO:0000313" key="8">
    <source>
        <dbReference type="EMBL" id="TCK92731.1"/>
    </source>
</evidence>
<keyword evidence="9" id="KW-1185">Reference proteome</keyword>
<dbReference type="PANTHER" id="PTHR42770">
    <property type="entry name" value="AMINO ACID TRANSPORTER-RELATED"/>
    <property type="match status" value="1"/>
</dbReference>
<feature type="transmembrane region" description="Helical" evidence="6">
    <location>
        <begin position="321"/>
        <end position="338"/>
    </location>
</feature>
<feature type="transmembrane region" description="Helical" evidence="6">
    <location>
        <begin position="401"/>
        <end position="420"/>
    </location>
</feature>